<reference evidence="4" key="1">
    <citation type="journal article" date="2021" name="PeerJ">
        <title>Extensive microbial diversity within the chicken gut microbiome revealed by metagenomics and culture.</title>
        <authorList>
            <person name="Gilroy R."/>
            <person name="Ravi A."/>
            <person name="Getino M."/>
            <person name="Pursley I."/>
            <person name="Horton D.L."/>
            <person name="Alikhan N.F."/>
            <person name="Baker D."/>
            <person name="Gharbi K."/>
            <person name="Hall N."/>
            <person name="Watson M."/>
            <person name="Adriaenssens E.M."/>
            <person name="Foster-Nyarko E."/>
            <person name="Jarju S."/>
            <person name="Secka A."/>
            <person name="Antonio M."/>
            <person name="Oren A."/>
            <person name="Chaudhuri R.R."/>
            <person name="La Ragione R."/>
            <person name="Hildebrand F."/>
            <person name="Pallen M.J."/>
        </authorList>
    </citation>
    <scope>NUCLEOTIDE SEQUENCE</scope>
    <source>
        <strain evidence="4">378</strain>
    </source>
</reference>
<proteinExistence type="predicted"/>
<gene>
    <name evidence="4" type="ORF">H9847_01550</name>
</gene>
<dbReference type="PANTHER" id="PTHR46244">
    <property type="entry name" value="PHOSPHOENOLPYRUVATE-PROTEIN PHOSPHOTRANSFERASE"/>
    <property type="match status" value="1"/>
</dbReference>
<organism evidence="4 5">
    <name type="scientific">Candidatus Anaerobiospirillum pullicola</name>
    <dbReference type="NCBI Taxonomy" id="2838451"/>
    <lineage>
        <taxon>Bacteria</taxon>
        <taxon>Pseudomonadati</taxon>
        <taxon>Pseudomonadota</taxon>
        <taxon>Gammaproteobacteria</taxon>
        <taxon>Aeromonadales</taxon>
        <taxon>Succinivibrionaceae</taxon>
        <taxon>Anaerobiospirillum</taxon>
    </lineage>
</organism>
<evidence type="ECO:0000256" key="1">
    <source>
        <dbReference type="ARBA" id="ARBA00022723"/>
    </source>
</evidence>
<dbReference type="PRINTS" id="PR01736">
    <property type="entry name" value="PHPHTRNFRASE"/>
</dbReference>
<protein>
    <recommendedName>
        <fullName evidence="3">PEP-utilising enzyme C-terminal domain-containing protein</fullName>
    </recommendedName>
</protein>
<dbReference type="GO" id="GO:0016772">
    <property type="term" value="F:transferase activity, transferring phosphorus-containing groups"/>
    <property type="evidence" value="ECO:0007669"/>
    <property type="project" value="InterPro"/>
</dbReference>
<evidence type="ECO:0000313" key="5">
    <source>
        <dbReference type="Proteomes" id="UP000733611"/>
    </source>
</evidence>
<dbReference type="InterPro" id="IPR040442">
    <property type="entry name" value="Pyrv_kinase-like_dom_sf"/>
</dbReference>
<dbReference type="AlphaFoldDB" id="A0A948TEY4"/>
<sequence length="170" mass="18632">MGNYAASLNEVERAKALCDEVEQELKEQQVEYRRPKIGIMIEPPAAAILSRDLAHHVDFFSVGTNDLTQYTTACDRQNQNLGEFFDPHHEAVLELLRQIALNAHAAGIPVGICGELAADPELTDTFVAMGYDELSVSPGAVLALRERICLSEAECQNDNPQVTATLTAQH</sequence>
<name>A0A948TEY4_9GAMM</name>
<comment type="caution">
    <text evidence="4">The sequence shown here is derived from an EMBL/GenBank/DDBJ whole genome shotgun (WGS) entry which is preliminary data.</text>
</comment>
<dbReference type="GO" id="GO:0046872">
    <property type="term" value="F:metal ion binding"/>
    <property type="evidence" value="ECO:0007669"/>
    <property type="project" value="UniProtKB-KW"/>
</dbReference>
<evidence type="ECO:0000313" key="4">
    <source>
        <dbReference type="EMBL" id="MBU3843547.1"/>
    </source>
</evidence>
<dbReference type="Pfam" id="PF02896">
    <property type="entry name" value="PEP-utilizers_C"/>
    <property type="match status" value="1"/>
</dbReference>
<dbReference type="InterPro" id="IPR050499">
    <property type="entry name" value="PEP-utilizing_PTS_enzyme"/>
</dbReference>
<feature type="domain" description="PEP-utilising enzyme C-terminal" evidence="3">
    <location>
        <begin position="6"/>
        <end position="148"/>
    </location>
</feature>
<keyword evidence="2" id="KW-0175">Coiled coil</keyword>
<dbReference type="SUPFAM" id="SSF51621">
    <property type="entry name" value="Phosphoenolpyruvate/pyruvate domain"/>
    <property type="match status" value="1"/>
</dbReference>
<dbReference type="Gene3D" id="3.20.20.60">
    <property type="entry name" value="Phosphoenolpyruvate-binding domains"/>
    <property type="match status" value="1"/>
</dbReference>
<evidence type="ECO:0000259" key="3">
    <source>
        <dbReference type="Pfam" id="PF02896"/>
    </source>
</evidence>
<dbReference type="InterPro" id="IPR015813">
    <property type="entry name" value="Pyrv/PenolPyrv_kinase-like_dom"/>
</dbReference>
<accession>A0A948TEY4</accession>
<dbReference type="InterPro" id="IPR000121">
    <property type="entry name" value="PEP_util_C"/>
</dbReference>
<evidence type="ECO:0000256" key="2">
    <source>
        <dbReference type="SAM" id="Coils"/>
    </source>
</evidence>
<keyword evidence="1" id="KW-0479">Metal-binding</keyword>
<reference evidence="4" key="2">
    <citation type="submission" date="2021-04" db="EMBL/GenBank/DDBJ databases">
        <authorList>
            <person name="Gilroy R."/>
        </authorList>
    </citation>
    <scope>NUCLEOTIDE SEQUENCE</scope>
    <source>
        <strain evidence="4">378</strain>
    </source>
</reference>
<dbReference type="EMBL" id="JAHLFE010000028">
    <property type="protein sequence ID" value="MBU3843547.1"/>
    <property type="molecule type" value="Genomic_DNA"/>
</dbReference>
<dbReference type="Proteomes" id="UP000733611">
    <property type="component" value="Unassembled WGS sequence"/>
</dbReference>
<feature type="coiled-coil region" evidence="2">
    <location>
        <begin position="4"/>
        <end position="31"/>
    </location>
</feature>
<dbReference type="PANTHER" id="PTHR46244:SF3">
    <property type="entry name" value="PHOSPHOENOLPYRUVATE-PROTEIN PHOSPHOTRANSFERASE"/>
    <property type="match status" value="1"/>
</dbReference>